<evidence type="ECO:0000313" key="1">
    <source>
        <dbReference type="EnsemblProtists" id="EOD20788"/>
    </source>
</evidence>
<sequence>MLLADTLALVLHPPPVAPRSREVAVAAVAHGSGMVGPRSYGPYDKLSYDKQSRRSSRAAVAPTMLLPWEGKSGLDVRPYDKLLNKAAPVVVPLLVGYGSKVFKPLYSLADKVRNRKADTEARQATSNAYKPCVVFSSRTIKDEAAYKSAFAEYAEGAMAGSGVRACFSFMDRDKEMTAVQFAWYDSASDLVPEPPALKECYCGTVATDYTQTWGKWNADFKAALQTDICKYSFVEEVRGFLKEPTEANAKGFATGEPPMIWISKRDILPGRMEAAGSSFQCGTDRMYTAAPAALGICEFTDPVDENATLGAARVPRLPHGHLGALPP</sequence>
<dbReference type="GeneID" id="17266353"/>
<proteinExistence type="predicted"/>
<evidence type="ECO:0000313" key="2">
    <source>
        <dbReference type="Proteomes" id="UP000013827"/>
    </source>
</evidence>
<dbReference type="EnsemblProtists" id="EOD20788">
    <property type="protein sequence ID" value="EOD20788"/>
    <property type="gene ID" value="EMIHUDRAFT_469905"/>
</dbReference>
<dbReference type="KEGG" id="ehx:EMIHUDRAFT_469905"/>
<protein>
    <recommendedName>
        <fullName evidence="3">ABM domain-containing protein</fullName>
    </recommendedName>
</protein>
<dbReference type="AlphaFoldDB" id="A0A0D3JBA3"/>
<dbReference type="PaxDb" id="2903-EOD20788"/>
<dbReference type="RefSeq" id="XP_005773217.1">
    <property type="nucleotide sequence ID" value="XM_005773160.1"/>
</dbReference>
<dbReference type="HOGENOM" id="CLU_851080_0_0_1"/>
<reference evidence="1" key="2">
    <citation type="submission" date="2024-10" db="UniProtKB">
        <authorList>
            <consortium name="EnsemblProtists"/>
        </authorList>
    </citation>
    <scope>IDENTIFICATION</scope>
</reference>
<reference evidence="2" key="1">
    <citation type="journal article" date="2013" name="Nature">
        <title>Pan genome of the phytoplankton Emiliania underpins its global distribution.</title>
        <authorList>
            <person name="Read B.A."/>
            <person name="Kegel J."/>
            <person name="Klute M.J."/>
            <person name="Kuo A."/>
            <person name="Lefebvre S.C."/>
            <person name="Maumus F."/>
            <person name="Mayer C."/>
            <person name="Miller J."/>
            <person name="Monier A."/>
            <person name="Salamov A."/>
            <person name="Young J."/>
            <person name="Aguilar M."/>
            <person name="Claverie J.M."/>
            <person name="Frickenhaus S."/>
            <person name="Gonzalez K."/>
            <person name="Herman E.K."/>
            <person name="Lin Y.C."/>
            <person name="Napier J."/>
            <person name="Ogata H."/>
            <person name="Sarno A.F."/>
            <person name="Shmutz J."/>
            <person name="Schroeder D."/>
            <person name="de Vargas C."/>
            <person name="Verret F."/>
            <person name="von Dassow P."/>
            <person name="Valentin K."/>
            <person name="Van de Peer Y."/>
            <person name="Wheeler G."/>
            <person name="Dacks J.B."/>
            <person name="Delwiche C.F."/>
            <person name="Dyhrman S.T."/>
            <person name="Glockner G."/>
            <person name="John U."/>
            <person name="Richards T."/>
            <person name="Worden A.Z."/>
            <person name="Zhang X."/>
            <person name="Grigoriev I.V."/>
            <person name="Allen A.E."/>
            <person name="Bidle K."/>
            <person name="Borodovsky M."/>
            <person name="Bowler C."/>
            <person name="Brownlee C."/>
            <person name="Cock J.M."/>
            <person name="Elias M."/>
            <person name="Gladyshev V.N."/>
            <person name="Groth M."/>
            <person name="Guda C."/>
            <person name="Hadaegh A."/>
            <person name="Iglesias-Rodriguez M.D."/>
            <person name="Jenkins J."/>
            <person name="Jones B.M."/>
            <person name="Lawson T."/>
            <person name="Leese F."/>
            <person name="Lindquist E."/>
            <person name="Lobanov A."/>
            <person name="Lomsadze A."/>
            <person name="Malik S.B."/>
            <person name="Marsh M.E."/>
            <person name="Mackinder L."/>
            <person name="Mock T."/>
            <person name="Mueller-Roeber B."/>
            <person name="Pagarete A."/>
            <person name="Parker M."/>
            <person name="Probert I."/>
            <person name="Quesneville H."/>
            <person name="Raines C."/>
            <person name="Rensing S.A."/>
            <person name="Riano-Pachon D.M."/>
            <person name="Richier S."/>
            <person name="Rokitta S."/>
            <person name="Shiraiwa Y."/>
            <person name="Soanes D.M."/>
            <person name="van der Giezen M."/>
            <person name="Wahlund T.M."/>
            <person name="Williams B."/>
            <person name="Wilson W."/>
            <person name="Wolfe G."/>
            <person name="Wurch L.L."/>
        </authorList>
    </citation>
    <scope>NUCLEOTIDE SEQUENCE</scope>
</reference>
<evidence type="ECO:0008006" key="3">
    <source>
        <dbReference type="Google" id="ProtNLM"/>
    </source>
</evidence>
<organism evidence="1 2">
    <name type="scientific">Emiliania huxleyi (strain CCMP1516)</name>
    <dbReference type="NCBI Taxonomy" id="280463"/>
    <lineage>
        <taxon>Eukaryota</taxon>
        <taxon>Haptista</taxon>
        <taxon>Haptophyta</taxon>
        <taxon>Prymnesiophyceae</taxon>
        <taxon>Isochrysidales</taxon>
        <taxon>Noelaerhabdaceae</taxon>
        <taxon>Emiliania</taxon>
    </lineage>
</organism>
<dbReference type="Proteomes" id="UP000013827">
    <property type="component" value="Unassembled WGS sequence"/>
</dbReference>
<keyword evidence="2" id="KW-1185">Reference proteome</keyword>
<name>A0A0D3JBA3_EMIH1</name>
<accession>A0A0D3JBA3</accession>